<organism evidence="2 3">
    <name type="scientific">Kitasatospora terrestris</name>
    <dbReference type="NCBI Taxonomy" id="258051"/>
    <lineage>
        <taxon>Bacteria</taxon>
        <taxon>Bacillati</taxon>
        <taxon>Actinomycetota</taxon>
        <taxon>Actinomycetes</taxon>
        <taxon>Kitasatosporales</taxon>
        <taxon>Streptomycetaceae</taxon>
        <taxon>Kitasatospora</taxon>
    </lineage>
</organism>
<keyword evidence="3" id="KW-1185">Reference proteome</keyword>
<dbReference type="EMBL" id="BAABIS010000001">
    <property type="protein sequence ID" value="GAA4872480.1"/>
    <property type="molecule type" value="Genomic_DNA"/>
</dbReference>
<feature type="compositionally biased region" description="Pro residues" evidence="1">
    <location>
        <begin position="393"/>
        <end position="404"/>
    </location>
</feature>
<dbReference type="InterPro" id="IPR011990">
    <property type="entry name" value="TPR-like_helical_dom_sf"/>
</dbReference>
<evidence type="ECO:0000313" key="2">
    <source>
        <dbReference type="EMBL" id="GAA4872480.1"/>
    </source>
</evidence>
<feature type="compositionally biased region" description="Low complexity" evidence="1">
    <location>
        <begin position="420"/>
        <end position="444"/>
    </location>
</feature>
<feature type="compositionally biased region" description="Pro residues" evidence="1">
    <location>
        <begin position="528"/>
        <end position="540"/>
    </location>
</feature>
<feature type="region of interest" description="Disordered" evidence="1">
    <location>
        <begin position="420"/>
        <end position="448"/>
    </location>
</feature>
<dbReference type="RefSeq" id="WP_345699956.1">
    <property type="nucleotide sequence ID" value="NZ_BAABIS010000001.1"/>
</dbReference>
<protein>
    <submittedName>
        <fullName evidence="2">Uncharacterized protein</fullName>
    </submittedName>
</protein>
<feature type="region of interest" description="Disordered" evidence="1">
    <location>
        <begin position="1"/>
        <end position="72"/>
    </location>
</feature>
<feature type="compositionally biased region" description="Low complexity" evidence="1">
    <location>
        <begin position="340"/>
        <end position="353"/>
    </location>
</feature>
<feature type="region of interest" description="Disordered" evidence="1">
    <location>
        <begin position="328"/>
        <end position="408"/>
    </location>
</feature>
<name>A0ABP9EA26_9ACTN</name>
<feature type="compositionally biased region" description="Polar residues" evidence="1">
    <location>
        <begin position="1"/>
        <end position="15"/>
    </location>
</feature>
<feature type="compositionally biased region" description="Low complexity" evidence="1">
    <location>
        <begin position="57"/>
        <end position="68"/>
    </location>
</feature>
<evidence type="ECO:0000256" key="1">
    <source>
        <dbReference type="SAM" id="MobiDB-lite"/>
    </source>
</evidence>
<feature type="compositionally biased region" description="Low complexity" evidence="1">
    <location>
        <begin position="512"/>
        <end position="527"/>
    </location>
</feature>
<reference evidence="3" key="1">
    <citation type="journal article" date="2019" name="Int. J. Syst. Evol. Microbiol.">
        <title>The Global Catalogue of Microorganisms (GCM) 10K type strain sequencing project: providing services to taxonomists for standard genome sequencing and annotation.</title>
        <authorList>
            <consortium name="The Broad Institute Genomics Platform"/>
            <consortium name="The Broad Institute Genome Sequencing Center for Infectious Disease"/>
            <person name="Wu L."/>
            <person name="Ma J."/>
        </authorList>
    </citation>
    <scope>NUCLEOTIDE SEQUENCE [LARGE SCALE GENOMIC DNA]</scope>
    <source>
        <strain evidence="3">JCM 13006</strain>
    </source>
</reference>
<proteinExistence type="predicted"/>
<sequence>MADLTTASADGSQTPVDPEQTVKLPGPGGEPAAPAPPDPFELPRTAAADPFARPDSAPVAAPPAAGALPPVPPLPPTAPATGWTGVMPAVVPGQAPAPAGPDAPAHGIGGGLRGRILVIEGGYGGRRSWGRGGSAHAEMLSTVLAGVAPQILLSADAVDAVHLPGGAEPQTVLAHLRAAARHLGPVLIHLGGHLITDRRGGQLYLTLRDAKPSESLPWSALATELRHRPAELDTLVIADLSADHATWPQLLALGHGLAEGVPMWAAISPDPDQIGTFTRALVESLHRGQPGADTLLTPEQLQPQVHSVLRADNIVVVAHPAGRPYFRNTSRQIGAGAGAGTEPAPAPAAAEPRVPAPPAGPPSVAASTADGTVRTRVSPGWTPRGMVSLRKPGVPPTPPRPPRPVSLLKAGDTAAEPLAATAGLPAPGGAPGASGPASGPLAATVDLAKPGTDPLAATVDLAEPRNSDPLAATLDLAPGRSEPTPDAVRGGPAPAHDPLPTPGGAPGPGPAIAPGAATAHGPAASTQAPPPGAAPGPAAPGPAASGSSGPASGPLAATVDLAKPGSDPLAATVDLAKAPPPAPSTDYREAIGRIVRCADAGDHTTAAELALTLEQEAVAAHGDDAPAVLQARQVRAHVSRLAGSPALAAELYRQVAVVLLRTEGAGHPETQQAATNAEACWRAIPEPAEAIRIAPDIIELRAHLPGPDGRKLRAAERHLMQLAEAKARA</sequence>
<accession>A0ABP9EA26</accession>
<dbReference type="Gene3D" id="1.25.40.10">
    <property type="entry name" value="Tetratricopeptide repeat domain"/>
    <property type="match status" value="1"/>
</dbReference>
<feature type="region of interest" description="Disordered" evidence="1">
    <location>
        <begin position="460"/>
        <end position="563"/>
    </location>
</feature>
<comment type="caution">
    <text evidence="2">The sequence shown here is derived from an EMBL/GenBank/DDBJ whole genome shotgun (WGS) entry which is preliminary data.</text>
</comment>
<dbReference type="Proteomes" id="UP001501752">
    <property type="component" value="Unassembled WGS sequence"/>
</dbReference>
<gene>
    <name evidence="2" type="ORF">GCM10023235_59390</name>
</gene>
<feature type="compositionally biased region" description="Low complexity" evidence="1">
    <location>
        <begin position="541"/>
        <end position="557"/>
    </location>
</feature>
<evidence type="ECO:0000313" key="3">
    <source>
        <dbReference type="Proteomes" id="UP001501752"/>
    </source>
</evidence>
<feature type="compositionally biased region" description="Pro residues" evidence="1">
    <location>
        <begin position="495"/>
        <end position="511"/>
    </location>
</feature>